<dbReference type="EMBL" id="BLLF01002941">
    <property type="protein sequence ID" value="GFH25871.1"/>
    <property type="molecule type" value="Genomic_DNA"/>
</dbReference>
<keyword evidence="3" id="KW-1185">Reference proteome</keyword>
<accession>A0A699ZU10</accession>
<evidence type="ECO:0000313" key="2">
    <source>
        <dbReference type="EMBL" id="GFH25871.1"/>
    </source>
</evidence>
<comment type="caution">
    <text evidence="2">The sequence shown here is derived from an EMBL/GenBank/DDBJ whole genome shotgun (WGS) entry which is preliminary data.</text>
</comment>
<feature type="region of interest" description="Disordered" evidence="1">
    <location>
        <begin position="1"/>
        <end position="37"/>
    </location>
</feature>
<gene>
    <name evidence="2" type="ORF">HaLaN_23909</name>
</gene>
<name>A0A699ZU10_HAELA</name>
<proteinExistence type="predicted"/>
<protein>
    <submittedName>
        <fullName evidence="2">Uncharacterized protein</fullName>
    </submittedName>
</protein>
<evidence type="ECO:0000313" key="3">
    <source>
        <dbReference type="Proteomes" id="UP000485058"/>
    </source>
</evidence>
<dbReference type="AlphaFoldDB" id="A0A699ZU10"/>
<evidence type="ECO:0000256" key="1">
    <source>
        <dbReference type="SAM" id="MobiDB-lite"/>
    </source>
</evidence>
<sequence>MGSGGWAVDMEWSPALSSPGKHEPEQGWVPGPGLHPLAPQARHAAAALPPAYPPGGANLMLPLTAQVPVPPPANAHFYLPQSARAAYSPWQQLPVPSPSPRQASARLPWHSPAAAAHVPPHISHSRLLQRQQGPRQSPLLEEVGPHQTAAAATFPPVSLPMLAALLEATSQQPHLVSTPRQQLSWPGTLPVAGQVAEGLEHQGALGGTEAGVPETACAGLRRSASVDVGSILVASHPLAVFTRLRDCGSPASALTASRALWGKQACLPASPDPQQLYRQGTSQLGWNSQGVISGQPVRKRVQ</sequence>
<organism evidence="2 3">
    <name type="scientific">Haematococcus lacustris</name>
    <name type="common">Green alga</name>
    <name type="synonym">Haematococcus pluvialis</name>
    <dbReference type="NCBI Taxonomy" id="44745"/>
    <lineage>
        <taxon>Eukaryota</taxon>
        <taxon>Viridiplantae</taxon>
        <taxon>Chlorophyta</taxon>
        <taxon>core chlorophytes</taxon>
        <taxon>Chlorophyceae</taxon>
        <taxon>CS clade</taxon>
        <taxon>Chlamydomonadales</taxon>
        <taxon>Haematococcaceae</taxon>
        <taxon>Haematococcus</taxon>
    </lineage>
</organism>
<reference evidence="2 3" key="1">
    <citation type="submission" date="2020-02" db="EMBL/GenBank/DDBJ databases">
        <title>Draft genome sequence of Haematococcus lacustris strain NIES-144.</title>
        <authorList>
            <person name="Morimoto D."/>
            <person name="Nakagawa S."/>
            <person name="Yoshida T."/>
            <person name="Sawayama S."/>
        </authorList>
    </citation>
    <scope>NUCLEOTIDE SEQUENCE [LARGE SCALE GENOMIC DNA]</scope>
    <source>
        <strain evidence="2 3">NIES-144</strain>
    </source>
</reference>
<dbReference type="Proteomes" id="UP000485058">
    <property type="component" value="Unassembled WGS sequence"/>
</dbReference>